<evidence type="ECO:0000313" key="2">
    <source>
        <dbReference type="Proteomes" id="UP000238634"/>
    </source>
</evidence>
<protein>
    <submittedName>
        <fullName evidence="1">Uncharacterized protein</fullName>
    </submittedName>
</protein>
<reference evidence="1 2" key="1">
    <citation type="submission" date="2018-02" db="EMBL/GenBank/DDBJ databases">
        <authorList>
            <person name="Cohen D.B."/>
            <person name="Kent A.D."/>
        </authorList>
    </citation>
    <scope>NUCLEOTIDE SEQUENCE [LARGE SCALE GENOMIC DNA]</scope>
    <source>
        <strain evidence="1 2">ULC007</strain>
    </source>
</reference>
<dbReference type="Proteomes" id="UP000238634">
    <property type="component" value="Unassembled WGS sequence"/>
</dbReference>
<dbReference type="AlphaFoldDB" id="A0A2T1D3S2"/>
<feature type="non-terminal residue" evidence="1">
    <location>
        <position position="1"/>
    </location>
</feature>
<sequence>GGWNPGVNRVSTHWSVLYLIAPSYLEIEEIFAIRLASLRFDSFLASILENCSAIELHLSSKSIDFYSPFLRRISISKTNEIDQTIARGHDMLCPYPMRPLCTGMALPCPLADLSHSQIKT</sequence>
<gene>
    <name evidence="1" type="ORF">C7B65_24945</name>
</gene>
<reference evidence="1 2" key="2">
    <citation type="submission" date="2018-03" db="EMBL/GenBank/DDBJ databases">
        <title>The ancient ancestry and fast evolution of plastids.</title>
        <authorList>
            <person name="Moore K.R."/>
            <person name="Magnabosco C."/>
            <person name="Momper L."/>
            <person name="Gold D.A."/>
            <person name="Bosak T."/>
            <person name="Fournier G.P."/>
        </authorList>
    </citation>
    <scope>NUCLEOTIDE SEQUENCE [LARGE SCALE GENOMIC DNA]</scope>
    <source>
        <strain evidence="1 2">ULC007</strain>
    </source>
</reference>
<dbReference type="EMBL" id="PVWG01000067">
    <property type="protein sequence ID" value="PSB15175.1"/>
    <property type="molecule type" value="Genomic_DNA"/>
</dbReference>
<keyword evidence="2" id="KW-1185">Reference proteome</keyword>
<proteinExistence type="predicted"/>
<evidence type="ECO:0000313" key="1">
    <source>
        <dbReference type="EMBL" id="PSB15175.1"/>
    </source>
</evidence>
<accession>A0A2T1D3S2</accession>
<name>A0A2T1D3S2_9CYAN</name>
<organism evidence="1 2">
    <name type="scientific">Phormidesmis priestleyi ULC007</name>
    <dbReference type="NCBI Taxonomy" id="1920490"/>
    <lineage>
        <taxon>Bacteria</taxon>
        <taxon>Bacillati</taxon>
        <taxon>Cyanobacteriota</taxon>
        <taxon>Cyanophyceae</taxon>
        <taxon>Leptolyngbyales</taxon>
        <taxon>Leptolyngbyaceae</taxon>
        <taxon>Phormidesmis</taxon>
    </lineage>
</organism>
<comment type="caution">
    <text evidence="1">The sequence shown here is derived from an EMBL/GenBank/DDBJ whole genome shotgun (WGS) entry which is preliminary data.</text>
</comment>
<dbReference type="RefSeq" id="WP_219898732.1">
    <property type="nucleotide sequence ID" value="NZ_PVWG01000067.1"/>
</dbReference>